<gene>
    <name evidence="1" type="ORF">VNI00_007607</name>
</gene>
<reference evidence="1 2" key="1">
    <citation type="submission" date="2024-01" db="EMBL/GenBank/DDBJ databases">
        <title>A draft genome for a cacao thread blight-causing isolate of Paramarasmius palmivorus.</title>
        <authorList>
            <person name="Baruah I.K."/>
            <person name="Bukari Y."/>
            <person name="Amoako-Attah I."/>
            <person name="Meinhardt L.W."/>
            <person name="Bailey B.A."/>
            <person name="Cohen S.P."/>
        </authorList>
    </citation>
    <scope>NUCLEOTIDE SEQUENCE [LARGE SCALE GENOMIC DNA]</scope>
    <source>
        <strain evidence="1 2">GH-12</strain>
    </source>
</reference>
<organism evidence="1 2">
    <name type="scientific">Paramarasmius palmivorus</name>
    <dbReference type="NCBI Taxonomy" id="297713"/>
    <lineage>
        <taxon>Eukaryota</taxon>
        <taxon>Fungi</taxon>
        <taxon>Dikarya</taxon>
        <taxon>Basidiomycota</taxon>
        <taxon>Agaricomycotina</taxon>
        <taxon>Agaricomycetes</taxon>
        <taxon>Agaricomycetidae</taxon>
        <taxon>Agaricales</taxon>
        <taxon>Marasmiineae</taxon>
        <taxon>Marasmiaceae</taxon>
        <taxon>Paramarasmius</taxon>
    </lineage>
</organism>
<dbReference type="EMBL" id="JAYKXP010000025">
    <property type="protein sequence ID" value="KAK7045358.1"/>
    <property type="molecule type" value="Genomic_DNA"/>
</dbReference>
<dbReference type="Proteomes" id="UP001383192">
    <property type="component" value="Unassembled WGS sequence"/>
</dbReference>
<accession>A0AAW0D1X1</accession>
<proteinExistence type="predicted"/>
<comment type="caution">
    <text evidence="1">The sequence shown here is derived from an EMBL/GenBank/DDBJ whole genome shotgun (WGS) entry which is preliminary data.</text>
</comment>
<name>A0AAW0D1X1_9AGAR</name>
<evidence type="ECO:0000313" key="2">
    <source>
        <dbReference type="Proteomes" id="UP001383192"/>
    </source>
</evidence>
<sequence length="167" mass="19162">MPSYVRNTLKRRAEYVPFRVLYSVHFPHHEFDARQRKQEQDRDLFACVEAREQEDEEHGKRDINSLPSNNIDEAFSEKIDIPTLASHSFVTSTTIPVWGSDATVIQEELLTVNDQGDDYEDVIVQNDPESQPEEPINCVTLPVQIPIRSGKRKLLPGEDSHELYGSI</sequence>
<keyword evidence="2" id="KW-1185">Reference proteome</keyword>
<dbReference type="AlphaFoldDB" id="A0AAW0D1X1"/>
<evidence type="ECO:0000313" key="1">
    <source>
        <dbReference type="EMBL" id="KAK7045358.1"/>
    </source>
</evidence>
<protein>
    <submittedName>
        <fullName evidence="1">Uncharacterized protein</fullName>
    </submittedName>
</protein>